<dbReference type="CDD" id="cd04301">
    <property type="entry name" value="NAT_SF"/>
    <property type="match status" value="1"/>
</dbReference>
<dbReference type="InterPro" id="IPR016181">
    <property type="entry name" value="Acyl_CoA_acyltransferase"/>
</dbReference>
<keyword evidence="1" id="KW-0808">Transferase</keyword>
<sequence length="144" mass="15252">MTPADMAALHGRCFTTPRPWSAAEIAALQADPFCFCLQRDGGFLIGRVVAGEAELLTLAVAPEARRQGLGRALLTGFLAESARRGAEQAFLEVTAENDPALALYAAGGFAQAGRRRGYYRRADGSALDALVLARAVSADDLRLT</sequence>
<dbReference type="AlphaFoldDB" id="A0A918MPV2"/>
<feature type="domain" description="N-acetyltransferase" evidence="3">
    <location>
        <begin position="1"/>
        <end position="137"/>
    </location>
</feature>
<keyword evidence="5" id="KW-1185">Reference proteome</keyword>
<proteinExistence type="predicted"/>
<accession>A0A918MPV2</accession>
<evidence type="ECO:0000313" key="5">
    <source>
        <dbReference type="Proteomes" id="UP000628984"/>
    </source>
</evidence>
<dbReference type="Proteomes" id="UP000628984">
    <property type="component" value="Unassembled WGS sequence"/>
</dbReference>
<dbReference type="PANTHER" id="PTHR43420:SF12">
    <property type="entry name" value="N-ACETYLTRANSFERASE DOMAIN-CONTAINING PROTEIN"/>
    <property type="match status" value="1"/>
</dbReference>
<dbReference type="PROSITE" id="PS51186">
    <property type="entry name" value="GNAT"/>
    <property type="match status" value="1"/>
</dbReference>
<comment type="caution">
    <text evidence="4">The sequence shown here is derived from an EMBL/GenBank/DDBJ whole genome shotgun (WGS) entry which is preliminary data.</text>
</comment>
<reference evidence="4" key="1">
    <citation type="journal article" date="2014" name="Int. J. Syst. Evol. Microbiol.">
        <title>Complete genome sequence of Corynebacterium casei LMG S-19264T (=DSM 44701T), isolated from a smear-ripened cheese.</title>
        <authorList>
            <consortium name="US DOE Joint Genome Institute (JGI-PGF)"/>
            <person name="Walter F."/>
            <person name="Albersmeier A."/>
            <person name="Kalinowski J."/>
            <person name="Ruckert C."/>
        </authorList>
    </citation>
    <scope>NUCLEOTIDE SEQUENCE</scope>
    <source>
        <strain evidence="4">KCTC 23714</strain>
    </source>
</reference>
<evidence type="ECO:0000313" key="4">
    <source>
        <dbReference type="EMBL" id="GGW43983.1"/>
    </source>
</evidence>
<gene>
    <name evidence="4" type="primary">rimI</name>
    <name evidence="4" type="ORF">GCM10011452_35330</name>
</gene>
<dbReference type="PANTHER" id="PTHR43420">
    <property type="entry name" value="ACETYLTRANSFERASE"/>
    <property type="match status" value="1"/>
</dbReference>
<dbReference type="Pfam" id="PF00583">
    <property type="entry name" value="Acetyltransf_1"/>
    <property type="match status" value="1"/>
</dbReference>
<evidence type="ECO:0000256" key="2">
    <source>
        <dbReference type="ARBA" id="ARBA00023315"/>
    </source>
</evidence>
<dbReference type="GO" id="GO:0016747">
    <property type="term" value="F:acyltransferase activity, transferring groups other than amino-acyl groups"/>
    <property type="evidence" value="ECO:0007669"/>
    <property type="project" value="InterPro"/>
</dbReference>
<dbReference type="Gene3D" id="3.40.630.30">
    <property type="match status" value="1"/>
</dbReference>
<name>A0A918MPV2_9RHOB</name>
<dbReference type="InterPro" id="IPR050680">
    <property type="entry name" value="YpeA/RimI_acetyltransf"/>
</dbReference>
<keyword evidence="2" id="KW-0012">Acyltransferase</keyword>
<protein>
    <submittedName>
        <fullName evidence="4">Alanine acetyltransferase</fullName>
    </submittedName>
</protein>
<organism evidence="4 5">
    <name type="scientific">Gemmobacter lanyuensis</name>
    <dbReference type="NCBI Taxonomy" id="1054497"/>
    <lineage>
        <taxon>Bacteria</taxon>
        <taxon>Pseudomonadati</taxon>
        <taxon>Pseudomonadota</taxon>
        <taxon>Alphaproteobacteria</taxon>
        <taxon>Rhodobacterales</taxon>
        <taxon>Paracoccaceae</taxon>
        <taxon>Gemmobacter</taxon>
    </lineage>
</organism>
<evidence type="ECO:0000259" key="3">
    <source>
        <dbReference type="PROSITE" id="PS51186"/>
    </source>
</evidence>
<reference evidence="4" key="2">
    <citation type="submission" date="2020-09" db="EMBL/GenBank/DDBJ databases">
        <authorList>
            <person name="Sun Q."/>
            <person name="Kim S."/>
        </authorList>
    </citation>
    <scope>NUCLEOTIDE SEQUENCE</scope>
    <source>
        <strain evidence="4">KCTC 23714</strain>
    </source>
</reference>
<dbReference type="InterPro" id="IPR000182">
    <property type="entry name" value="GNAT_dom"/>
</dbReference>
<evidence type="ECO:0000256" key="1">
    <source>
        <dbReference type="ARBA" id="ARBA00022679"/>
    </source>
</evidence>
<dbReference type="SUPFAM" id="SSF55729">
    <property type="entry name" value="Acyl-CoA N-acyltransferases (Nat)"/>
    <property type="match status" value="1"/>
</dbReference>
<dbReference type="EMBL" id="BMYQ01000016">
    <property type="protein sequence ID" value="GGW43983.1"/>
    <property type="molecule type" value="Genomic_DNA"/>
</dbReference>
<dbReference type="RefSeq" id="WP_189635206.1">
    <property type="nucleotide sequence ID" value="NZ_BMYQ01000016.1"/>
</dbReference>